<gene>
    <name evidence="1" type="ORF">Q7X28_19260</name>
</gene>
<name>A0AA90NKD6_9ACTN</name>
<sequence>MKQHRRPVNLGTRTIYRLRNLRKRSLLAEDGERLVTPAELRLLGVG</sequence>
<accession>A0AA90NKD6</accession>
<keyword evidence="2" id="KW-1185">Reference proteome</keyword>
<dbReference type="AlphaFoldDB" id="A0AA90NKD6"/>
<dbReference type="RefSeq" id="WP_220657062.1">
    <property type="nucleotide sequence ID" value="NZ_BAAAII010000008.1"/>
</dbReference>
<evidence type="ECO:0000313" key="1">
    <source>
        <dbReference type="EMBL" id="MDP0400061.1"/>
    </source>
</evidence>
<dbReference type="EMBL" id="JAUTIX010000008">
    <property type="protein sequence ID" value="MDP0400061.1"/>
    <property type="molecule type" value="Genomic_DNA"/>
</dbReference>
<organism evidence="1 2">
    <name type="scientific">Tsukamurella strandjordii</name>
    <dbReference type="NCBI Taxonomy" id="147577"/>
    <lineage>
        <taxon>Bacteria</taxon>
        <taxon>Bacillati</taxon>
        <taxon>Actinomycetota</taxon>
        <taxon>Actinomycetes</taxon>
        <taxon>Mycobacteriales</taxon>
        <taxon>Tsukamurellaceae</taxon>
        <taxon>Tsukamurella</taxon>
    </lineage>
</organism>
<protein>
    <submittedName>
        <fullName evidence="1">Uncharacterized protein</fullName>
    </submittedName>
</protein>
<reference evidence="1" key="1">
    <citation type="submission" date="2023-08" db="EMBL/GenBank/DDBJ databases">
        <title>The draft genome of Tsukamurella strandjordii strain 050030.</title>
        <authorList>
            <person name="Zhao F."/>
            <person name="Feng Y."/>
            <person name="Zong Z."/>
        </authorList>
    </citation>
    <scope>NUCLEOTIDE SEQUENCE</scope>
    <source>
        <strain evidence="1">050030</strain>
    </source>
</reference>
<dbReference type="Proteomes" id="UP001178281">
    <property type="component" value="Unassembled WGS sequence"/>
</dbReference>
<evidence type="ECO:0000313" key="2">
    <source>
        <dbReference type="Proteomes" id="UP001178281"/>
    </source>
</evidence>
<proteinExistence type="predicted"/>
<comment type="caution">
    <text evidence="1">The sequence shown here is derived from an EMBL/GenBank/DDBJ whole genome shotgun (WGS) entry which is preliminary data.</text>
</comment>